<gene>
    <name evidence="2" type="ORF">TRIADDRAFT_52896</name>
</gene>
<dbReference type="EMBL" id="DS985242">
    <property type="protein sequence ID" value="EDV27895.1"/>
    <property type="molecule type" value="Genomic_DNA"/>
</dbReference>
<evidence type="ECO:0000313" key="2">
    <source>
        <dbReference type="EMBL" id="EDV27895.1"/>
    </source>
</evidence>
<dbReference type="InParanoid" id="B3RMR5"/>
<dbReference type="KEGG" id="tad:TRIADDRAFT_52896"/>
<reference evidence="2 3" key="1">
    <citation type="journal article" date="2008" name="Nature">
        <title>The Trichoplax genome and the nature of placozoans.</title>
        <authorList>
            <person name="Srivastava M."/>
            <person name="Begovic E."/>
            <person name="Chapman J."/>
            <person name="Putnam N.H."/>
            <person name="Hellsten U."/>
            <person name="Kawashima T."/>
            <person name="Kuo A."/>
            <person name="Mitros T."/>
            <person name="Salamov A."/>
            <person name="Carpenter M.L."/>
            <person name="Signorovitch A.Y."/>
            <person name="Moreno M.A."/>
            <person name="Kamm K."/>
            <person name="Grimwood J."/>
            <person name="Schmutz J."/>
            <person name="Shapiro H."/>
            <person name="Grigoriev I.V."/>
            <person name="Buss L.W."/>
            <person name="Schierwater B."/>
            <person name="Dellaporta S.L."/>
            <person name="Rokhsar D.S."/>
        </authorList>
    </citation>
    <scope>NUCLEOTIDE SEQUENCE [LARGE SCALE GENOMIC DNA]</scope>
    <source>
        <strain evidence="2 3">Grell-BS-1999</strain>
    </source>
</reference>
<evidence type="ECO:0000256" key="1">
    <source>
        <dbReference type="SAM" id="MobiDB-lite"/>
    </source>
</evidence>
<organism evidence="2 3">
    <name type="scientific">Trichoplax adhaerens</name>
    <name type="common">Trichoplax reptans</name>
    <dbReference type="NCBI Taxonomy" id="10228"/>
    <lineage>
        <taxon>Eukaryota</taxon>
        <taxon>Metazoa</taxon>
        <taxon>Placozoa</taxon>
        <taxon>Uniplacotomia</taxon>
        <taxon>Trichoplacea</taxon>
        <taxon>Trichoplacidae</taxon>
        <taxon>Trichoplax</taxon>
    </lineage>
</organism>
<feature type="region of interest" description="Disordered" evidence="1">
    <location>
        <begin position="1"/>
        <end position="37"/>
    </location>
</feature>
<dbReference type="CTD" id="6750944"/>
<dbReference type="HOGENOM" id="CLU_1196234_0_0_1"/>
<dbReference type="GeneID" id="6750944"/>
<dbReference type="Proteomes" id="UP000009022">
    <property type="component" value="Unassembled WGS sequence"/>
</dbReference>
<keyword evidence="3" id="KW-1185">Reference proteome</keyword>
<protein>
    <submittedName>
        <fullName evidence="2">Uncharacterized protein</fullName>
    </submittedName>
</protein>
<feature type="compositionally biased region" description="Low complexity" evidence="1">
    <location>
        <begin position="1"/>
        <end position="25"/>
    </location>
</feature>
<sequence length="232" mass="25759">MAASSGKPSNSTNSSGRPSNSSVNNTGFIKPDNSSYRFNASNPFNGFQFHKPGQAPKPGSREAQLEKHAKIRIQAMLKRLPSEVLEKLTDANFTQNLTLSELAKVPVEVFRILKPEVIQNLPTSMIKSIANKLFRGQSAVLAHFLKLTTKEVFLNMIQQTSILFTASKKSIPKDYSAAIIAAAKVHYGNANKWNLDLLRKLRLPQFFNGFSPQDFAKIPTLVWKTILSSPDQ</sequence>
<proteinExistence type="predicted"/>
<name>B3RMR5_TRIAD</name>
<dbReference type="AlphaFoldDB" id="B3RMR5"/>
<evidence type="ECO:0000313" key="3">
    <source>
        <dbReference type="Proteomes" id="UP000009022"/>
    </source>
</evidence>
<dbReference type="RefSeq" id="XP_002109729.1">
    <property type="nucleotide sequence ID" value="XM_002109693.1"/>
</dbReference>
<accession>B3RMR5</accession>